<dbReference type="PROSITE" id="PS51186">
    <property type="entry name" value="GNAT"/>
    <property type="match status" value="1"/>
</dbReference>
<sequence length="156" mass="17090">MIRERREQDLDALWAALSVDGEPAPPLTRAWLEGQADAETWVFDMAPVHVTPTRNVVAQVQIQAVGPSSAPMRELSRADVAPAEALAIARLVVAPRPHAHGFARHLLQHAARRIEEQGRLPVVDPAENSYGGPEFFARYGFGDAGDGRMVRVRSEP</sequence>
<evidence type="ECO:0000259" key="1">
    <source>
        <dbReference type="PROSITE" id="PS51186"/>
    </source>
</evidence>
<proteinExistence type="predicted"/>
<dbReference type="Proteomes" id="UP000006666">
    <property type="component" value="Chromosome"/>
</dbReference>
<dbReference type="InterPro" id="IPR000182">
    <property type="entry name" value="GNAT_dom"/>
</dbReference>
<organism evidence="2 3">
    <name type="scientific">Kytococcus sedentarius (strain ATCC 14392 / DSM 20547 / JCM 11482 / CCUG 33030 / NBRC 15357 / NCTC 11040 / CCM 314 / 541)</name>
    <name type="common">Micrococcus sedentarius</name>
    <dbReference type="NCBI Taxonomy" id="478801"/>
    <lineage>
        <taxon>Bacteria</taxon>
        <taxon>Bacillati</taxon>
        <taxon>Actinomycetota</taxon>
        <taxon>Actinomycetes</taxon>
        <taxon>Micrococcales</taxon>
        <taxon>Kytococcaceae</taxon>
        <taxon>Kytococcus</taxon>
    </lineage>
</organism>
<dbReference type="SUPFAM" id="SSF55729">
    <property type="entry name" value="Acyl-CoA N-acyltransferases (Nat)"/>
    <property type="match status" value="1"/>
</dbReference>
<dbReference type="GO" id="GO:0016747">
    <property type="term" value="F:acyltransferase activity, transferring groups other than amino-acyl groups"/>
    <property type="evidence" value="ECO:0007669"/>
    <property type="project" value="InterPro"/>
</dbReference>
<dbReference type="Gene3D" id="3.40.630.30">
    <property type="match status" value="1"/>
</dbReference>
<feature type="domain" description="N-acetyltransferase" evidence="1">
    <location>
        <begin position="1"/>
        <end position="156"/>
    </location>
</feature>
<dbReference type="EMBL" id="CP001686">
    <property type="protein sequence ID" value="ACV06466.1"/>
    <property type="molecule type" value="Genomic_DNA"/>
</dbReference>
<accession>C7NHV9</accession>
<reference evidence="2 3" key="1">
    <citation type="journal article" date="2009" name="Stand. Genomic Sci.">
        <title>Complete genome sequence of Kytococcus sedentarius type strain (541).</title>
        <authorList>
            <person name="Sims D."/>
            <person name="Brettin T."/>
            <person name="Detter J.C."/>
            <person name="Han C."/>
            <person name="Lapidus A."/>
            <person name="Copeland A."/>
            <person name="Glavina Del Rio T."/>
            <person name="Nolan M."/>
            <person name="Chen F."/>
            <person name="Lucas S."/>
            <person name="Tice H."/>
            <person name="Cheng J.F."/>
            <person name="Bruce D."/>
            <person name="Goodwin L."/>
            <person name="Pitluck S."/>
            <person name="Ovchinnikova G."/>
            <person name="Pati A."/>
            <person name="Ivanova N."/>
            <person name="Mavrommatis K."/>
            <person name="Chen A."/>
            <person name="Palaniappan K."/>
            <person name="D'haeseleer P."/>
            <person name="Chain P."/>
            <person name="Bristow J."/>
            <person name="Eisen J.A."/>
            <person name="Markowitz V."/>
            <person name="Hugenholtz P."/>
            <person name="Schneider S."/>
            <person name="Goker M."/>
            <person name="Pukall R."/>
            <person name="Kyrpides N.C."/>
            <person name="Klenk H.P."/>
        </authorList>
    </citation>
    <scope>NUCLEOTIDE SEQUENCE [LARGE SCALE GENOMIC DNA]</scope>
    <source>
        <strain evidence="3">ATCC 14392 / DSM 20547 / JCM 11482 / CCUG 33030 / NBRC 15357 / NCTC 11040 / CCM 314 / 541</strain>
    </source>
</reference>
<dbReference type="AlphaFoldDB" id="C7NHV9"/>
<name>C7NHV9_KYTSD</name>
<evidence type="ECO:0000313" key="2">
    <source>
        <dbReference type="EMBL" id="ACV06466.1"/>
    </source>
</evidence>
<dbReference type="STRING" id="478801.Ksed_14400"/>
<gene>
    <name evidence="2" type="ordered locus">Ksed_14400</name>
</gene>
<dbReference type="InterPro" id="IPR016181">
    <property type="entry name" value="Acyl_CoA_acyltransferase"/>
</dbReference>
<dbReference type="HOGENOM" id="CLU_1684297_0_0_11"/>
<protein>
    <recommendedName>
        <fullName evidence="1">N-acetyltransferase domain-containing protein</fullName>
    </recommendedName>
</protein>
<keyword evidence="3" id="KW-1185">Reference proteome</keyword>
<dbReference type="RefSeq" id="WP_015779411.1">
    <property type="nucleotide sequence ID" value="NC_013169.1"/>
</dbReference>
<dbReference type="KEGG" id="kse:Ksed_14400"/>
<evidence type="ECO:0000313" key="3">
    <source>
        <dbReference type="Proteomes" id="UP000006666"/>
    </source>
</evidence>